<comment type="caution">
    <text evidence="2">The sequence shown here is derived from an EMBL/GenBank/DDBJ whole genome shotgun (WGS) entry which is preliminary data.</text>
</comment>
<reference evidence="2 3" key="1">
    <citation type="submission" date="2016-01" db="EMBL/GenBank/DDBJ databases">
        <title>The new phylogeny of the genus Mycobacterium.</title>
        <authorList>
            <person name="Tarcisio F."/>
            <person name="Conor M."/>
            <person name="Antonella G."/>
            <person name="Elisabetta G."/>
            <person name="Giulia F.S."/>
            <person name="Sara T."/>
            <person name="Anna F."/>
            <person name="Clotilde B."/>
            <person name="Roberto B."/>
            <person name="Veronica D.S."/>
            <person name="Fabio R."/>
            <person name="Monica P."/>
            <person name="Olivier J."/>
            <person name="Enrico T."/>
            <person name="Nicola S."/>
        </authorList>
    </citation>
    <scope>NUCLEOTIDE SEQUENCE [LARGE SCALE GENOMIC DNA]</scope>
    <source>
        <strain evidence="2 3">DSM 45731</strain>
    </source>
</reference>
<name>A0A1X1UK54_9MYCO</name>
<evidence type="ECO:0000313" key="3">
    <source>
        <dbReference type="Proteomes" id="UP000194000"/>
    </source>
</evidence>
<dbReference type="STRING" id="1260918.AWC06_00185"/>
<dbReference type="Pfam" id="PF07143">
    <property type="entry name" value="CrtC"/>
    <property type="match status" value="1"/>
</dbReference>
<gene>
    <name evidence="2" type="ORF">AWC06_00185</name>
</gene>
<dbReference type="PANTHER" id="PTHR38591">
    <property type="entry name" value="HYDROLASE"/>
    <property type="match status" value="1"/>
</dbReference>
<dbReference type="GO" id="GO:0016787">
    <property type="term" value="F:hydrolase activity"/>
    <property type="evidence" value="ECO:0007669"/>
    <property type="project" value="UniProtKB-KW"/>
</dbReference>
<proteinExistence type="predicted"/>
<protein>
    <submittedName>
        <fullName evidence="2">Secreted hydrolase</fullName>
    </submittedName>
</protein>
<dbReference type="Gene3D" id="2.40.370.10">
    <property type="entry name" value="AttH-like domain"/>
    <property type="match status" value="1"/>
</dbReference>
<evidence type="ECO:0000259" key="1">
    <source>
        <dbReference type="Pfam" id="PF07143"/>
    </source>
</evidence>
<sequence length="444" mass="49115">MNTEWRRYPFRLVPEDSRLEFPAAEGEHADQESDTWFIAGELTGATGRSFAFLTIFNKNRPGGTVVADFYTMSLFDCDSGAYGTFTDYDMPPASMRPEARPKLSTAAGHLDIRYDSSAGPVLWTTCRDADGELQPYTYRVNLVGIDAAGQTMQLDLAVTPTRAPVPVGASTHNGKIICFGQHDTYSYFQTGLAMTGTLRWGEVREQVSGSAGHVDRQWFPKYAGGGGSGGDPRARSHEWRTINLDNGVDLSIWRQFDRTEDNALQPFSGVTVSYPDPAVAPECAEDVEVTISSYVRWPDSVRPLLPPLAQARFMPDRHRLTCATLQLNLIGEPMVAAPAHTLPIEYMEGPYRYHGTLRGKPVSGFGFYERSLALYRDWELIDVLATAVENLQPAEAQLVGLVDRLRALVVSGRREKARELLTNTAVEHCREIVDALTEALSVQG</sequence>
<dbReference type="EMBL" id="LQOW01000031">
    <property type="protein sequence ID" value="ORV57225.1"/>
    <property type="molecule type" value="Genomic_DNA"/>
</dbReference>
<dbReference type="InterPro" id="IPR010791">
    <property type="entry name" value="AttH_dom"/>
</dbReference>
<evidence type="ECO:0000313" key="2">
    <source>
        <dbReference type="EMBL" id="ORV57225.1"/>
    </source>
</evidence>
<feature type="domain" description="AttH" evidence="1">
    <location>
        <begin position="35"/>
        <end position="218"/>
    </location>
</feature>
<dbReference type="Proteomes" id="UP000194000">
    <property type="component" value="Unassembled WGS sequence"/>
</dbReference>
<keyword evidence="3" id="KW-1185">Reference proteome</keyword>
<keyword evidence="2" id="KW-0378">Hydrolase</keyword>
<dbReference type="InterPro" id="IPR023374">
    <property type="entry name" value="AttH-like_dom_sf"/>
</dbReference>
<organism evidence="2 3">
    <name type="scientific">Mycobacterium fragae</name>
    <dbReference type="NCBI Taxonomy" id="1260918"/>
    <lineage>
        <taxon>Bacteria</taxon>
        <taxon>Bacillati</taxon>
        <taxon>Actinomycetota</taxon>
        <taxon>Actinomycetes</taxon>
        <taxon>Mycobacteriales</taxon>
        <taxon>Mycobacteriaceae</taxon>
        <taxon>Mycobacterium</taxon>
    </lineage>
</organism>
<dbReference type="OrthoDB" id="4743432at2"/>
<dbReference type="PANTHER" id="PTHR38591:SF1">
    <property type="entry name" value="BLL1000 PROTEIN"/>
    <property type="match status" value="1"/>
</dbReference>
<accession>A0A1X1UK54</accession>
<dbReference type="SUPFAM" id="SSF159245">
    <property type="entry name" value="AttH-like"/>
    <property type="match status" value="1"/>
</dbReference>
<dbReference type="RefSeq" id="WP_085200036.1">
    <property type="nucleotide sequence ID" value="NZ_JACKVI010000012.1"/>
</dbReference>
<dbReference type="AlphaFoldDB" id="A0A1X1UK54"/>